<accession>A0A316TTA1</accession>
<comment type="function">
    <text evidence="7">Catalyzes the hydrolytic cleavage of the carbon-nitrogen bond in imidazolone-5-propanoate to yield N-formimidoyl-L-glutamate. It is the third step in the universal histidine degradation pathway.</text>
</comment>
<reference evidence="9 10" key="1">
    <citation type="submission" date="2018-05" db="EMBL/GenBank/DDBJ databases">
        <title>Rhodohalobacter halophilus gen. nov., sp. nov., a moderately halophilic member of the family Balneolaceae.</title>
        <authorList>
            <person name="Liu Z.-W."/>
        </authorList>
    </citation>
    <scope>NUCLEOTIDE SEQUENCE [LARGE SCALE GENOMIC DNA]</scope>
    <source>
        <strain evidence="9 10">8A47</strain>
    </source>
</reference>
<feature type="binding site" evidence="7">
    <location>
        <position position="74"/>
    </location>
    <ligand>
        <name>Fe(3+)</name>
        <dbReference type="ChEBI" id="CHEBI:29034"/>
    </ligand>
</feature>
<evidence type="ECO:0000313" key="9">
    <source>
        <dbReference type="EMBL" id="PWN05514.1"/>
    </source>
</evidence>
<evidence type="ECO:0000256" key="3">
    <source>
        <dbReference type="ARBA" id="ARBA00022801"/>
    </source>
</evidence>
<feature type="binding site" evidence="7">
    <location>
        <position position="316"/>
    </location>
    <ligand>
        <name>Fe(3+)</name>
        <dbReference type="ChEBI" id="CHEBI:29034"/>
    </ligand>
</feature>
<sequence>MPVLKNISTLYSCSLMGKQADIHPLHRAALVWNDSRIEWVGEESDLPAEYSSSNEVIDAGGNIVIPGLIDCHTHLCFGGWRADEYEKRLSGVSYLEIAKAGGGILSTVKETRHATEDELYIKASAMLDEMIESGVTSVECKSGYGLSTEEELKQLRVYRRLAEEKSVSIVSTFLGAHTIPPEYRDDRKAYVDLLINEMIPAVAGQKLAAFCDIFVEDSAFTIPEARRILENAKSAGLKLKVHADQLTTGGGAELAADLGAVSADHLERVSDKGIRRMQEADVVAVSLPIASLYTWQPYLNCRRLADAGVAVAVATDFNPGSAPCYDLPLAMMLACNHGRLTPAESLKGATIYAAKAIGLESITGSLETGKRADFNILAAPDINHWIYHFKRKPPIRTFASGTEIKRT</sequence>
<dbReference type="RefSeq" id="WP_109647543.1">
    <property type="nucleotide sequence ID" value="NZ_QGGB01000009.1"/>
</dbReference>
<keyword evidence="3 7" id="KW-0378">Hydrolase</keyword>
<dbReference type="SUPFAM" id="SSF51338">
    <property type="entry name" value="Composite domain of metallo-dependent hydrolases"/>
    <property type="match status" value="1"/>
</dbReference>
<dbReference type="NCBIfam" id="TIGR01224">
    <property type="entry name" value="hutI"/>
    <property type="match status" value="1"/>
</dbReference>
<comment type="similarity">
    <text evidence="7">Belongs to the metallo-dependent hydrolases superfamily. HutI family.</text>
</comment>
<dbReference type="Gene3D" id="3.20.20.140">
    <property type="entry name" value="Metal-dependent hydrolases"/>
    <property type="match status" value="1"/>
</dbReference>
<feature type="binding site" evidence="7">
    <location>
        <position position="316"/>
    </location>
    <ligand>
        <name>Zn(2+)</name>
        <dbReference type="ChEBI" id="CHEBI:29105"/>
    </ligand>
</feature>
<dbReference type="PANTHER" id="PTHR42752:SF1">
    <property type="entry name" value="IMIDAZOLONEPROPIONASE-RELATED"/>
    <property type="match status" value="1"/>
</dbReference>
<dbReference type="GO" id="GO:0050480">
    <property type="term" value="F:imidazolonepropionase activity"/>
    <property type="evidence" value="ECO:0007669"/>
    <property type="project" value="UniProtKB-UniRule"/>
</dbReference>
<feature type="binding site" evidence="7">
    <location>
        <position position="242"/>
    </location>
    <ligand>
        <name>Zn(2+)</name>
        <dbReference type="ChEBI" id="CHEBI:29105"/>
    </ligand>
</feature>
<dbReference type="GO" id="GO:0005506">
    <property type="term" value="F:iron ion binding"/>
    <property type="evidence" value="ECO:0007669"/>
    <property type="project" value="UniProtKB-UniRule"/>
</dbReference>
<dbReference type="Gene3D" id="2.30.40.10">
    <property type="entry name" value="Urease, subunit C, domain 1"/>
    <property type="match status" value="1"/>
</dbReference>
<feature type="binding site" evidence="7">
    <location>
        <position position="74"/>
    </location>
    <ligand>
        <name>Zn(2+)</name>
        <dbReference type="ChEBI" id="CHEBI:29105"/>
    </ligand>
</feature>
<dbReference type="OrthoDB" id="9776455at2"/>
<organism evidence="9 10">
    <name type="scientific">Rhodohalobacter mucosus</name>
    <dbReference type="NCBI Taxonomy" id="2079485"/>
    <lineage>
        <taxon>Bacteria</taxon>
        <taxon>Pseudomonadati</taxon>
        <taxon>Balneolota</taxon>
        <taxon>Balneolia</taxon>
        <taxon>Balneolales</taxon>
        <taxon>Balneolaceae</taxon>
        <taxon>Rhodohalobacter</taxon>
    </lineage>
</organism>
<dbReference type="PANTHER" id="PTHR42752">
    <property type="entry name" value="IMIDAZOLONEPROPIONASE"/>
    <property type="match status" value="1"/>
</dbReference>
<dbReference type="GO" id="GO:0008270">
    <property type="term" value="F:zinc ion binding"/>
    <property type="evidence" value="ECO:0007669"/>
    <property type="project" value="UniProtKB-UniRule"/>
</dbReference>
<dbReference type="EC" id="3.5.2.7" evidence="1 7"/>
<dbReference type="UniPathway" id="UPA00379">
    <property type="reaction ID" value="UER00551"/>
</dbReference>
<comment type="cofactor">
    <cofactor evidence="7">
        <name>Zn(2+)</name>
        <dbReference type="ChEBI" id="CHEBI:29105"/>
    </cofactor>
    <cofactor evidence="7">
        <name>Fe(3+)</name>
        <dbReference type="ChEBI" id="CHEBI:29034"/>
    </cofactor>
    <text evidence="7">Binds 1 zinc or iron ion per subunit.</text>
</comment>
<dbReference type="FunFam" id="3.20.20.140:FF:000007">
    <property type="entry name" value="Imidazolonepropionase"/>
    <property type="match status" value="1"/>
</dbReference>
<evidence type="ECO:0000256" key="5">
    <source>
        <dbReference type="ARBA" id="ARBA00022833"/>
    </source>
</evidence>
<proteinExistence type="inferred from homology"/>
<feature type="binding site" evidence="7">
    <location>
        <position position="321"/>
    </location>
    <ligand>
        <name>4-imidazolone-5-propanoate</name>
        <dbReference type="ChEBI" id="CHEBI:77893"/>
    </ligand>
</feature>
<evidence type="ECO:0000256" key="4">
    <source>
        <dbReference type="ARBA" id="ARBA00022808"/>
    </source>
</evidence>
<feature type="domain" description="Amidohydrolase-related" evidence="8">
    <location>
        <begin position="63"/>
        <end position="402"/>
    </location>
</feature>
<feature type="binding site" evidence="7">
    <location>
        <position position="72"/>
    </location>
    <ligand>
        <name>Fe(3+)</name>
        <dbReference type="ChEBI" id="CHEBI:29034"/>
    </ligand>
</feature>
<dbReference type="InterPro" id="IPR032466">
    <property type="entry name" value="Metal_Hydrolase"/>
</dbReference>
<evidence type="ECO:0000256" key="2">
    <source>
        <dbReference type="ARBA" id="ARBA00022723"/>
    </source>
</evidence>
<keyword evidence="4 7" id="KW-0369">Histidine metabolism</keyword>
<dbReference type="AlphaFoldDB" id="A0A316TTA1"/>
<keyword evidence="2 7" id="KW-0479">Metal-binding</keyword>
<dbReference type="InterPro" id="IPR006680">
    <property type="entry name" value="Amidohydro-rel"/>
</dbReference>
<dbReference type="InterPro" id="IPR011059">
    <property type="entry name" value="Metal-dep_hydrolase_composite"/>
</dbReference>
<comment type="pathway">
    <text evidence="7">Amino-acid degradation; L-histidine degradation into L-glutamate; N-formimidoyl-L-glutamate from L-histidine: step 3/3.</text>
</comment>
<feature type="binding site" evidence="7">
    <location>
        <position position="144"/>
    </location>
    <ligand>
        <name>4-imidazolone-5-propanoate</name>
        <dbReference type="ChEBI" id="CHEBI:77893"/>
    </ligand>
</feature>
<feature type="binding site" evidence="7">
    <location>
        <position position="72"/>
    </location>
    <ligand>
        <name>Zn(2+)</name>
        <dbReference type="ChEBI" id="CHEBI:29105"/>
    </ligand>
</feature>
<feature type="binding site" evidence="7">
    <location>
        <position position="144"/>
    </location>
    <ligand>
        <name>N-formimidoyl-L-glutamate</name>
        <dbReference type="ChEBI" id="CHEBI:58928"/>
    </ligand>
</feature>
<gene>
    <name evidence="7" type="primary">hutI</name>
    <name evidence="9" type="ORF">DDZ15_12975</name>
</gene>
<keyword evidence="6 7" id="KW-0408">Iron</keyword>
<dbReference type="EMBL" id="QGGB01000009">
    <property type="protein sequence ID" value="PWN05514.1"/>
    <property type="molecule type" value="Genomic_DNA"/>
</dbReference>
<evidence type="ECO:0000313" key="10">
    <source>
        <dbReference type="Proteomes" id="UP000245533"/>
    </source>
</evidence>
<name>A0A316TTA1_9BACT</name>
<feature type="binding site" evidence="7">
    <location>
        <position position="242"/>
    </location>
    <ligand>
        <name>Fe(3+)</name>
        <dbReference type="ChEBI" id="CHEBI:29034"/>
    </ligand>
</feature>
<dbReference type="Proteomes" id="UP000245533">
    <property type="component" value="Unassembled WGS sequence"/>
</dbReference>
<evidence type="ECO:0000256" key="1">
    <source>
        <dbReference type="ARBA" id="ARBA00012864"/>
    </source>
</evidence>
<feature type="binding site" evidence="7">
    <location>
        <position position="177"/>
    </location>
    <ligand>
        <name>4-imidazolone-5-propanoate</name>
        <dbReference type="ChEBI" id="CHEBI:77893"/>
    </ligand>
</feature>
<feature type="binding site" evidence="7">
    <location>
        <position position="318"/>
    </location>
    <ligand>
        <name>N-formimidoyl-L-glutamate</name>
        <dbReference type="ChEBI" id="CHEBI:58928"/>
    </ligand>
</feature>
<dbReference type="InterPro" id="IPR005920">
    <property type="entry name" value="HutI"/>
</dbReference>
<evidence type="ECO:0000256" key="6">
    <source>
        <dbReference type="ARBA" id="ARBA00023004"/>
    </source>
</evidence>
<dbReference type="GO" id="GO:0019557">
    <property type="term" value="P:L-histidine catabolic process to glutamate and formate"/>
    <property type="evidence" value="ECO:0007669"/>
    <property type="project" value="UniProtKB-UniPathway"/>
</dbReference>
<evidence type="ECO:0000259" key="8">
    <source>
        <dbReference type="Pfam" id="PF01979"/>
    </source>
</evidence>
<keyword evidence="5 7" id="KW-0862">Zinc</keyword>
<protein>
    <recommendedName>
        <fullName evidence="1 7">Imidazolonepropionase</fullName>
        <ecNumber evidence="1 7">3.5.2.7</ecNumber>
    </recommendedName>
    <alternativeName>
        <fullName evidence="7">Imidazolone-5-propionate hydrolase</fullName>
    </alternativeName>
</protein>
<dbReference type="SUPFAM" id="SSF51556">
    <property type="entry name" value="Metallo-dependent hydrolases"/>
    <property type="match status" value="1"/>
</dbReference>
<feature type="binding site" evidence="7">
    <location>
        <position position="245"/>
    </location>
    <ligand>
        <name>4-imidazolone-5-propanoate</name>
        <dbReference type="ChEBI" id="CHEBI:77893"/>
    </ligand>
</feature>
<keyword evidence="10" id="KW-1185">Reference proteome</keyword>
<feature type="binding site" evidence="7">
    <location>
        <position position="320"/>
    </location>
    <ligand>
        <name>N-formimidoyl-L-glutamate</name>
        <dbReference type="ChEBI" id="CHEBI:58928"/>
    </ligand>
</feature>
<keyword evidence="7" id="KW-0963">Cytoplasm</keyword>
<comment type="caution">
    <text evidence="9">The sequence shown here is derived from an EMBL/GenBank/DDBJ whole genome shotgun (WGS) entry which is preliminary data.</text>
</comment>
<comment type="catalytic activity">
    <reaction evidence="7">
        <text>4-imidazolone-5-propanoate + H2O = N-formimidoyl-L-glutamate</text>
        <dbReference type="Rhea" id="RHEA:23660"/>
        <dbReference type="ChEBI" id="CHEBI:15377"/>
        <dbReference type="ChEBI" id="CHEBI:58928"/>
        <dbReference type="ChEBI" id="CHEBI:77893"/>
        <dbReference type="EC" id="3.5.2.7"/>
    </reaction>
</comment>
<dbReference type="Pfam" id="PF01979">
    <property type="entry name" value="Amidohydro_1"/>
    <property type="match status" value="1"/>
</dbReference>
<feature type="binding site" evidence="7">
    <location>
        <position position="81"/>
    </location>
    <ligand>
        <name>4-imidazolone-5-propanoate</name>
        <dbReference type="ChEBI" id="CHEBI:77893"/>
    </ligand>
</feature>
<dbReference type="HAMAP" id="MF_00372">
    <property type="entry name" value="HutI"/>
    <property type="match status" value="1"/>
</dbReference>
<dbReference type="GO" id="GO:0005737">
    <property type="term" value="C:cytoplasm"/>
    <property type="evidence" value="ECO:0007669"/>
    <property type="project" value="UniProtKB-SubCell"/>
</dbReference>
<dbReference type="GO" id="GO:0019556">
    <property type="term" value="P:L-histidine catabolic process to glutamate and formamide"/>
    <property type="evidence" value="ECO:0007669"/>
    <property type="project" value="UniProtKB-UniRule"/>
</dbReference>
<evidence type="ECO:0000256" key="7">
    <source>
        <dbReference type="HAMAP-Rule" id="MF_00372"/>
    </source>
</evidence>
<comment type="subcellular location">
    <subcellularLocation>
        <location evidence="7">Cytoplasm</location>
    </subcellularLocation>
</comment>